<proteinExistence type="predicted"/>
<dbReference type="SUPFAM" id="SSF54292">
    <property type="entry name" value="2Fe-2S ferredoxin-like"/>
    <property type="match status" value="1"/>
</dbReference>
<dbReference type="InterPro" id="IPR001041">
    <property type="entry name" value="2Fe-2S_ferredoxin-type"/>
</dbReference>
<evidence type="ECO:0000256" key="4">
    <source>
        <dbReference type="ARBA" id="ARBA00023004"/>
    </source>
</evidence>
<keyword evidence="1" id="KW-0001">2Fe-2S</keyword>
<dbReference type="InterPro" id="IPR012675">
    <property type="entry name" value="Beta-grasp_dom_sf"/>
</dbReference>
<dbReference type="RefSeq" id="WP_209513124.1">
    <property type="nucleotide sequence ID" value="NZ_JAGGKS010000015.1"/>
</dbReference>
<sequence length="162" mass="17306">MEKQIIKLDINNQIHEVAVTPMDLLVDVIRKQIGLTGTKKGCGQGDCGACTVIIDGKAQLGCLKLAIACEGKKITTIEGIANPETGELHPLQQSFLDHGAVQCGFCTPGMILSTKALLDSNPNPTENEIKHALEGNTCRCTGYILILEAIESYVKAQSEGEV</sequence>
<dbReference type="PROSITE" id="PS00197">
    <property type="entry name" value="2FE2S_FER_1"/>
    <property type="match status" value="1"/>
</dbReference>
<evidence type="ECO:0000256" key="1">
    <source>
        <dbReference type="ARBA" id="ARBA00022714"/>
    </source>
</evidence>
<reference evidence="7 8" key="1">
    <citation type="submission" date="2021-03" db="EMBL/GenBank/DDBJ databases">
        <title>Genomic Encyclopedia of Type Strains, Phase IV (KMG-IV): sequencing the most valuable type-strain genomes for metagenomic binning, comparative biology and taxonomic classification.</title>
        <authorList>
            <person name="Goeker M."/>
        </authorList>
    </citation>
    <scope>NUCLEOTIDE SEQUENCE [LARGE SCALE GENOMIC DNA]</scope>
    <source>
        <strain evidence="7 8">DSM 24004</strain>
    </source>
</reference>
<dbReference type="Gene3D" id="3.10.20.30">
    <property type="match status" value="1"/>
</dbReference>
<dbReference type="Proteomes" id="UP001519342">
    <property type="component" value="Unassembled WGS sequence"/>
</dbReference>
<dbReference type="GO" id="GO:0043885">
    <property type="term" value="F:anaerobic carbon-monoxide dehydrogenase activity"/>
    <property type="evidence" value="ECO:0007669"/>
    <property type="project" value="UniProtKB-EC"/>
</dbReference>
<evidence type="ECO:0000313" key="8">
    <source>
        <dbReference type="Proteomes" id="UP001519342"/>
    </source>
</evidence>
<accession>A0ABS4GI92</accession>
<dbReference type="CDD" id="cd00207">
    <property type="entry name" value="fer2"/>
    <property type="match status" value="1"/>
</dbReference>
<dbReference type="Pfam" id="PF01799">
    <property type="entry name" value="Fer2_2"/>
    <property type="match status" value="1"/>
</dbReference>
<evidence type="ECO:0000256" key="3">
    <source>
        <dbReference type="ARBA" id="ARBA00023002"/>
    </source>
</evidence>
<dbReference type="PANTHER" id="PTHR44379">
    <property type="entry name" value="OXIDOREDUCTASE WITH IRON-SULFUR SUBUNIT"/>
    <property type="match status" value="1"/>
</dbReference>
<dbReference type="Pfam" id="PF00111">
    <property type="entry name" value="Fer2"/>
    <property type="match status" value="1"/>
</dbReference>
<dbReference type="InterPro" id="IPR002888">
    <property type="entry name" value="2Fe-2S-bd"/>
</dbReference>
<organism evidence="7 8">
    <name type="scientific">Sedimentibacter acidaminivorans</name>
    <dbReference type="NCBI Taxonomy" id="913099"/>
    <lineage>
        <taxon>Bacteria</taxon>
        <taxon>Bacillati</taxon>
        <taxon>Bacillota</taxon>
        <taxon>Tissierellia</taxon>
        <taxon>Sedimentibacter</taxon>
    </lineage>
</organism>
<dbReference type="InterPro" id="IPR051452">
    <property type="entry name" value="Diverse_Oxidoreductases"/>
</dbReference>
<keyword evidence="4" id="KW-0408">Iron</keyword>
<evidence type="ECO:0000313" key="7">
    <source>
        <dbReference type="EMBL" id="MBP1927419.1"/>
    </source>
</evidence>
<dbReference type="PROSITE" id="PS51085">
    <property type="entry name" value="2FE2S_FER_2"/>
    <property type="match status" value="1"/>
</dbReference>
<comment type="caution">
    <text evidence="7">The sequence shown here is derived from an EMBL/GenBank/DDBJ whole genome shotgun (WGS) entry which is preliminary data.</text>
</comment>
<gene>
    <name evidence="7" type="ORF">J2Z76_003321</name>
</gene>
<keyword evidence="5" id="KW-0411">Iron-sulfur</keyword>
<dbReference type="InterPro" id="IPR006058">
    <property type="entry name" value="2Fe2S_fd_BS"/>
</dbReference>
<dbReference type="EMBL" id="JAGGKS010000015">
    <property type="protein sequence ID" value="MBP1927419.1"/>
    <property type="molecule type" value="Genomic_DNA"/>
</dbReference>
<keyword evidence="3 7" id="KW-0560">Oxidoreductase</keyword>
<feature type="domain" description="2Fe-2S ferredoxin-type" evidence="6">
    <location>
        <begin position="4"/>
        <end position="80"/>
    </location>
</feature>
<protein>
    <submittedName>
        <fullName evidence="7">Carbon-monoxide dehydrogenase small subunit</fullName>
        <ecNumber evidence="7">1.2.7.4</ecNumber>
    </submittedName>
</protein>
<dbReference type="InterPro" id="IPR036010">
    <property type="entry name" value="2Fe-2S_ferredoxin-like_sf"/>
</dbReference>
<keyword evidence="2" id="KW-0479">Metal-binding</keyword>
<dbReference type="SUPFAM" id="SSF47741">
    <property type="entry name" value="CO dehydrogenase ISP C-domain like"/>
    <property type="match status" value="1"/>
</dbReference>
<dbReference type="Gene3D" id="1.10.150.120">
    <property type="entry name" value="[2Fe-2S]-binding domain"/>
    <property type="match status" value="1"/>
</dbReference>
<evidence type="ECO:0000259" key="6">
    <source>
        <dbReference type="PROSITE" id="PS51085"/>
    </source>
</evidence>
<evidence type="ECO:0000256" key="2">
    <source>
        <dbReference type="ARBA" id="ARBA00022723"/>
    </source>
</evidence>
<evidence type="ECO:0000256" key="5">
    <source>
        <dbReference type="ARBA" id="ARBA00023014"/>
    </source>
</evidence>
<dbReference type="InterPro" id="IPR036884">
    <property type="entry name" value="2Fe-2S-bd_dom_sf"/>
</dbReference>
<dbReference type="PANTHER" id="PTHR44379:SF8">
    <property type="entry name" value="XANTHINE DEHYDROGENASE IRON-SULFUR-BINDING SUBUNIT XDHC-RELATED"/>
    <property type="match status" value="1"/>
</dbReference>
<name>A0ABS4GI92_9FIRM</name>
<keyword evidence="8" id="KW-1185">Reference proteome</keyword>
<dbReference type="EC" id="1.2.7.4" evidence="7"/>